<keyword evidence="2" id="KW-1185">Reference proteome</keyword>
<organism evidence="1 2">
    <name type="scientific">Mesorhizobium phage vB_MloP_Lo5R7ANS</name>
    <dbReference type="NCBI Taxonomy" id="1527771"/>
    <lineage>
        <taxon>Viruses</taxon>
        <taxon>Duplodnaviria</taxon>
        <taxon>Heunggongvirae</taxon>
        <taxon>Uroviricota</taxon>
        <taxon>Caudoviricetes</taxon>
        <taxon>Autographivirales</taxon>
        <taxon>Pairvirus</taxon>
        <taxon>Pairvirus Lo5R7ANS</taxon>
    </lineage>
</organism>
<dbReference type="Proteomes" id="UP000201609">
    <property type="component" value="Segment"/>
</dbReference>
<evidence type="ECO:0000313" key="2">
    <source>
        <dbReference type="Proteomes" id="UP000201609"/>
    </source>
</evidence>
<evidence type="ECO:0000313" key="1">
    <source>
        <dbReference type="EMBL" id="AIK68502.1"/>
    </source>
</evidence>
<reference evidence="1 2" key="1">
    <citation type="submission" date="2014-07" db="EMBL/GenBank/DDBJ databases">
        <title>Genomic characterization of two T7-like Mesorhizobium loti phages vB_MloP_Lo5R7ANS and vB_MloP_Cp1R7ANS-C2.</title>
        <authorList>
            <person name="Halmillawewa A.P."/>
            <person name="Perry B."/>
            <person name="Gavard R."/>
            <person name="Yost C.K."/>
            <person name="Hynes M.F."/>
        </authorList>
    </citation>
    <scope>NUCLEOTIDE SEQUENCE [LARGE SCALE GENOMIC DNA]</scope>
</reference>
<proteinExistence type="predicted"/>
<sequence>MTTYRSSSGFWFAIGFLMWVLLMSHPPKAHSTPAPATHSQCFKAVVGHPTPFFLPCSFVTPSRYPEQWLSSGVEV</sequence>
<dbReference type="RefSeq" id="YP_009100079.1">
    <property type="nucleotide sequence ID" value="NC_025431.1"/>
</dbReference>
<dbReference type="KEGG" id="vg:22109839"/>
<gene>
    <name evidence="1" type="ORF">Lo5R7ANS_32</name>
</gene>
<protein>
    <submittedName>
        <fullName evidence="1">Uncharacterized protein</fullName>
    </submittedName>
</protein>
<name>A0A076YL48_9CAUD</name>
<dbReference type="EMBL" id="KM199771">
    <property type="protein sequence ID" value="AIK68502.1"/>
    <property type="molecule type" value="Genomic_DNA"/>
</dbReference>
<accession>A0A076YL48</accession>
<dbReference type="GeneID" id="22109839"/>